<accession>A0A1J0LR52</accession>
<evidence type="ECO:0000313" key="8">
    <source>
        <dbReference type="Proteomes" id="UP000182993"/>
    </source>
</evidence>
<dbReference type="GO" id="GO:0033179">
    <property type="term" value="C:proton-transporting V-type ATPase, V0 domain"/>
    <property type="evidence" value="ECO:0007669"/>
    <property type="project" value="InterPro"/>
</dbReference>
<dbReference type="Pfam" id="PF01992">
    <property type="entry name" value="vATP-synt_AC39"/>
    <property type="match status" value="1"/>
</dbReference>
<dbReference type="InterPro" id="IPR002843">
    <property type="entry name" value="ATPase_V0-cplx_csu/dsu"/>
</dbReference>
<dbReference type="Gene3D" id="1.20.1690.10">
    <property type="entry name" value="V-type ATP synthase subunit C domain"/>
    <property type="match status" value="2"/>
</dbReference>
<comment type="similarity">
    <text evidence="1 6">Belongs to the V-ATPase V0D/AC39 subunit family.</text>
</comment>
<protein>
    <recommendedName>
        <fullName evidence="6">V-type ATP synthase subunit C</fullName>
    </recommendedName>
    <alternativeName>
        <fullName evidence="6">V-ATPase subunit C</fullName>
    </alternativeName>
</protein>
<reference evidence="8" key="1">
    <citation type="submission" date="2016-06" db="EMBL/GenBank/DDBJ databases">
        <title>Whole genome sequencing of Thermus brockianus strain GE-1.</title>
        <authorList>
            <person name="Schaefers C."/>
            <person name="Blank S."/>
            <person name="Wiebusch S."/>
            <person name="Elleuche S."/>
            <person name="Antranikian G."/>
        </authorList>
    </citation>
    <scope>NUCLEOTIDE SEQUENCE [LARGE SCALE GENOMIC DNA]</scope>
    <source>
        <strain evidence="8">GE-1</strain>
    </source>
</reference>
<dbReference type="GO" id="GO:0046933">
    <property type="term" value="F:proton-transporting ATP synthase activity, rotational mechanism"/>
    <property type="evidence" value="ECO:0007669"/>
    <property type="project" value="UniProtKB-UniRule"/>
</dbReference>
<dbReference type="InterPro" id="IPR036079">
    <property type="entry name" value="ATPase_csu/dsu_sf"/>
</dbReference>
<dbReference type="PANTHER" id="PTHR38682:SF1">
    <property type="entry name" value="V-TYPE ATP SYNTHASE SUBUNIT C"/>
    <property type="match status" value="1"/>
</dbReference>
<dbReference type="GO" id="GO:0042777">
    <property type="term" value="P:proton motive force-driven plasma membrane ATP synthesis"/>
    <property type="evidence" value="ECO:0007669"/>
    <property type="project" value="UniProtKB-UniRule"/>
</dbReference>
<dbReference type="AlphaFoldDB" id="A0A1J0LR52"/>
<evidence type="ECO:0000256" key="1">
    <source>
        <dbReference type="ARBA" id="ARBA00006709"/>
    </source>
</evidence>
<dbReference type="GO" id="GO:0046961">
    <property type="term" value="F:proton-transporting ATPase activity, rotational mechanism"/>
    <property type="evidence" value="ECO:0007669"/>
    <property type="project" value="InterPro"/>
</dbReference>
<dbReference type="InterPro" id="IPR050873">
    <property type="entry name" value="V-ATPase_V0D/AC39_subunit"/>
</dbReference>
<dbReference type="InterPro" id="IPR044911">
    <property type="entry name" value="V-type_ATPase_csu/dsu_dom_3"/>
</dbReference>
<dbReference type="Proteomes" id="UP000182993">
    <property type="component" value="Chromosome"/>
</dbReference>
<dbReference type="OrthoDB" id="30360at2"/>
<keyword evidence="3 6" id="KW-0375">Hydrogen ion transport</keyword>
<dbReference type="GO" id="GO:0005524">
    <property type="term" value="F:ATP binding"/>
    <property type="evidence" value="ECO:0007669"/>
    <property type="project" value="UniProtKB-UniRule"/>
</dbReference>
<keyword evidence="4 6" id="KW-0406">Ion transport</keyword>
<dbReference type="EMBL" id="CP016312">
    <property type="protein sequence ID" value="APD08530.1"/>
    <property type="molecule type" value="Genomic_DNA"/>
</dbReference>
<proteinExistence type="inferred from homology"/>
<sequence>MADDFAYLNARVRARRQSLLKESFFQEALDLAYPEFLRLLSESVYGAELAGQGLPDVDRAVGRTLARLVGDLPGLVTGEAREAVRLLLLRNDLTNLQAILRAKATGRSFEEVLLLPGTLKEPLWRQAYEAQDLPGMAQVLSVPGHPLARALRAVLRETQELTRVEALLAKRFFEDVAKAAKALEAPFLRDYLALEVDAENLRTAFKLQGQGVSPEGLFVRGGRFVDRVRFARLLEGDYAVLDELSGTPFAPLAGVRDLKELEKRLRCVLLKEARKGASDPLGAGLVLAYVKEREWEAMRLRLLARRAYFGLPRAQVEEEVACA</sequence>
<evidence type="ECO:0000313" key="7">
    <source>
        <dbReference type="EMBL" id="APD08530.1"/>
    </source>
</evidence>
<dbReference type="RefSeq" id="WP_071676381.1">
    <property type="nucleotide sequence ID" value="NZ_CP016312.1"/>
</dbReference>
<dbReference type="SUPFAM" id="SSF103486">
    <property type="entry name" value="V-type ATP synthase subunit C"/>
    <property type="match status" value="1"/>
</dbReference>
<gene>
    <name evidence="6" type="primary">atpC</name>
    <name evidence="7" type="ORF">A0O31_00313</name>
</gene>
<dbReference type="KEGG" id="tbc:A0O31_00313"/>
<evidence type="ECO:0000256" key="5">
    <source>
        <dbReference type="ARBA" id="ARBA00023310"/>
    </source>
</evidence>
<evidence type="ECO:0000256" key="2">
    <source>
        <dbReference type="ARBA" id="ARBA00022448"/>
    </source>
</evidence>
<evidence type="ECO:0000256" key="3">
    <source>
        <dbReference type="ARBA" id="ARBA00022781"/>
    </source>
</evidence>
<evidence type="ECO:0000256" key="4">
    <source>
        <dbReference type="ARBA" id="ARBA00023065"/>
    </source>
</evidence>
<keyword evidence="5 6" id="KW-0066">ATP synthesis</keyword>
<dbReference type="PANTHER" id="PTHR38682">
    <property type="entry name" value="V-TYPE ATP SYNTHASE SUBUNIT C"/>
    <property type="match status" value="1"/>
</dbReference>
<organism evidence="7 8">
    <name type="scientific">Thermus brockianus</name>
    <dbReference type="NCBI Taxonomy" id="56956"/>
    <lineage>
        <taxon>Bacteria</taxon>
        <taxon>Thermotogati</taxon>
        <taxon>Deinococcota</taxon>
        <taxon>Deinococci</taxon>
        <taxon>Thermales</taxon>
        <taxon>Thermaceae</taxon>
        <taxon>Thermus</taxon>
    </lineage>
</organism>
<name>A0A1J0LR52_THEBO</name>
<dbReference type="STRING" id="56956.A0O31_00313"/>
<dbReference type="Gene3D" id="1.10.132.50">
    <property type="entry name" value="ATP synthase (C/AC39) subunit, domain 3"/>
    <property type="match status" value="1"/>
</dbReference>
<comment type="function">
    <text evidence="6">Produces ATP from ADP in the presence of a proton gradient across the membrane.</text>
</comment>
<keyword evidence="2 6" id="KW-0813">Transport</keyword>
<dbReference type="HAMAP" id="MF_00314">
    <property type="entry name" value="ATP_synth_C_arch"/>
    <property type="match status" value="1"/>
</dbReference>
<dbReference type="InterPro" id="IPR014272">
    <property type="entry name" value="ATPase_V0-cplx_csu"/>
</dbReference>
<evidence type="ECO:0000256" key="6">
    <source>
        <dbReference type="HAMAP-Rule" id="MF_00314"/>
    </source>
</evidence>
<dbReference type="InterPro" id="IPR035067">
    <property type="entry name" value="V-type_ATPase_csu/dsu"/>
</dbReference>